<sequence>MGYRKKKEQKSKTSKKLKNINKNEEDTINEENTKCNEELINVLKNNNNNQKEPILTNSDFDALKKSFSELLINQCALQEKNTRQSIILLNNFSFDNDNDNNNNKKDNLKNKKCNGNTNKVCLNDFNIKSVIGEGG</sequence>
<feature type="region of interest" description="Disordered" evidence="1">
    <location>
        <begin position="1"/>
        <end position="29"/>
    </location>
</feature>
<name>A0A1Y1VNL7_9FUNG</name>
<protein>
    <submittedName>
        <fullName evidence="2">Uncharacterized protein</fullName>
    </submittedName>
</protein>
<organism evidence="2 3">
    <name type="scientific">Piromyces finnis</name>
    <dbReference type="NCBI Taxonomy" id="1754191"/>
    <lineage>
        <taxon>Eukaryota</taxon>
        <taxon>Fungi</taxon>
        <taxon>Fungi incertae sedis</taxon>
        <taxon>Chytridiomycota</taxon>
        <taxon>Chytridiomycota incertae sedis</taxon>
        <taxon>Neocallimastigomycetes</taxon>
        <taxon>Neocallimastigales</taxon>
        <taxon>Neocallimastigaceae</taxon>
        <taxon>Piromyces</taxon>
    </lineage>
</organism>
<gene>
    <name evidence="2" type="ORF">BCR36DRAFT_365594</name>
</gene>
<keyword evidence="3" id="KW-1185">Reference proteome</keyword>
<dbReference type="AlphaFoldDB" id="A0A1Y1VNL7"/>
<evidence type="ECO:0000313" key="3">
    <source>
        <dbReference type="Proteomes" id="UP000193719"/>
    </source>
</evidence>
<comment type="caution">
    <text evidence="2">The sequence shown here is derived from an EMBL/GenBank/DDBJ whole genome shotgun (WGS) entry which is preliminary data.</text>
</comment>
<reference evidence="2 3" key="2">
    <citation type="submission" date="2016-08" db="EMBL/GenBank/DDBJ databases">
        <title>Pervasive Adenine N6-methylation of Active Genes in Fungi.</title>
        <authorList>
            <consortium name="DOE Joint Genome Institute"/>
            <person name="Mondo S.J."/>
            <person name="Dannebaum R.O."/>
            <person name="Kuo R.C."/>
            <person name="Labutti K."/>
            <person name="Haridas S."/>
            <person name="Kuo A."/>
            <person name="Salamov A."/>
            <person name="Ahrendt S.R."/>
            <person name="Lipzen A."/>
            <person name="Sullivan W."/>
            <person name="Andreopoulos W.B."/>
            <person name="Clum A."/>
            <person name="Lindquist E."/>
            <person name="Daum C."/>
            <person name="Ramamoorthy G.K."/>
            <person name="Gryganskyi A."/>
            <person name="Culley D."/>
            <person name="Magnuson J.K."/>
            <person name="James T.Y."/>
            <person name="O'Malley M.A."/>
            <person name="Stajich J.E."/>
            <person name="Spatafora J.W."/>
            <person name="Visel A."/>
            <person name="Grigoriev I.V."/>
        </authorList>
    </citation>
    <scope>NUCLEOTIDE SEQUENCE [LARGE SCALE GENOMIC DNA]</scope>
    <source>
        <strain evidence="3">finn</strain>
    </source>
</reference>
<reference evidence="2 3" key="1">
    <citation type="submission" date="2016-08" db="EMBL/GenBank/DDBJ databases">
        <title>Genomes of anaerobic fungi encode conserved fungal cellulosomes for biomass hydrolysis.</title>
        <authorList>
            <consortium name="DOE Joint Genome Institute"/>
            <person name="Haitjema C.H."/>
            <person name="Gilmore S.P."/>
            <person name="Henske J.K."/>
            <person name="Solomon K.V."/>
            <person name="De Groot R."/>
            <person name="Kuo A."/>
            <person name="Mondo S.J."/>
            <person name="Salamov A.A."/>
            <person name="Labutti K."/>
            <person name="Zhao Z."/>
            <person name="Chiniquy J."/>
            <person name="Barry K."/>
            <person name="Brewer H.M."/>
            <person name="Purvine S.O."/>
            <person name="Wright A.T."/>
            <person name="Boxma B."/>
            <person name="Van Alen T."/>
            <person name="Hackstein J.H."/>
            <person name="Baker S.E."/>
            <person name="Grigoriev I.V."/>
            <person name="O'Malley M.A."/>
        </authorList>
    </citation>
    <scope>NUCLEOTIDE SEQUENCE [LARGE SCALE GENOMIC DNA]</scope>
    <source>
        <strain evidence="3">finn</strain>
    </source>
</reference>
<dbReference type="Proteomes" id="UP000193719">
    <property type="component" value="Unassembled WGS sequence"/>
</dbReference>
<feature type="compositionally biased region" description="Basic residues" evidence="1">
    <location>
        <begin position="1"/>
        <end position="19"/>
    </location>
</feature>
<dbReference type="EMBL" id="MCFH01000001">
    <property type="protein sequence ID" value="ORX61008.1"/>
    <property type="molecule type" value="Genomic_DNA"/>
</dbReference>
<evidence type="ECO:0000313" key="2">
    <source>
        <dbReference type="EMBL" id="ORX61008.1"/>
    </source>
</evidence>
<evidence type="ECO:0000256" key="1">
    <source>
        <dbReference type="SAM" id="MobiDB-lite"/>
    </source>
</evidence>
<proteinExistence type="predicted"/>
<accession>A0A1Y1VNL7</accession>